<organism evidence="1 2">
    <name type="scientific">Cohnella soli</name>
    <dbReference type="NCBI Taxonomy" id="425005"/>
    <lineage>
        <taxon>Bacteria</taxon>
        <taxon>Bacillati</taxon>
        <taxon>Bacillota</taxon>
        <taxon>Bacilli</taxon>
        <taxon>Bacillales</taxon>
        <taxon>Paenibacillaceae</taxon>
        <taxon>Cohnella</taxon>
    </lineage>
</organism>
<name>A0ABW0HQA4_9BACL</name>
<proteinExistence type="predicted"/>
<evidence type="ECO:0000313" key="2">
    <source>
        <dbReference type="Proteomes" id="UP001596113"/>
    </source>
</evidence>
<dbReference type="RefSeq" id="WP_378130776.1">
    <property type="nucleotide sequence ID" value="NZ_JBHSMI010000012.1"/>
</dbReference>
<accession>A0ABW0HQA4</accession>
<reference evidence="2" key="1">
    <citation type="journal article" date="2019" name="Int. J. Syst. Evol. Microbiol.">
        <title>The Global Catalogue of Microorganisms (GCM) 10K type strain sequencing project: providing services to taxonomists for standard genome sequencing and annotation.</title>
        <authorList>
            <consortium name="The Broad Institute Genomics Platform"/>
            <consortium name="The Broad Institute Genome Sequencing Center for Infectious Disease"/>
            <person name="Wu L."/>
            <person name="Ma J."/>
        </authorList>
    </citation>
    <scope>NUCLEOTIDE SEQUENCE [LARGE SCALE GENOMIC DNA]</scope>
    <source>
        <strain evidence="2">CGMCC 1.18575</strain>
    </source>
</reference>
<sequence>MREMDPEKLFNKFKKVVDARDSQKIDKALYEHLHLHTGFIAHYDIHGFRETYSDRGFLDFVDHFENCFYLTYGKHGDFNQRLKAYILEHAADIRLEFQRAAELKELSLLNALANKHGLSVQPKAGSAAAAVPVRVDLESTISNSGQYEFAF</sequence>
<dbReference type="Proteomes" id="UP001596113">
    <property type="component" value="Unassembled WGS sequence"/>
</dbReference>
<keyword evidence="2" id="KW-1185">Reference proteome</keyword>
<evidence type="ECO:0000313" key="1">
    <source>
        <dbReference type="EMBL" id="MFC5402380.1"/>
    </source>
</evidence>
<dbReference type="EMBL" id="JBHSMI010000012">
    <property type="protein sequence ID" value="MFC5402380.1"/>
    <property type="molecule type" value="Genomic_DNA"/>
</dbReference>
<gene>
    <name evidence="1" type="ORF">ACFPOF_06485</name>
</gene>
<protein>
    <submittedName>
        <fullName evidence="1">Uncharacterized protein</fullName>
    </submittedName>
</protein>
<comment type="caution">
    <text evidence="1">The sequence shown here is derived from an EMBL/GenBank/DDBJ whole genome shotgun (WGS) entry which is preliminary data.</text>
</comment>